<feature type="non-terminal residue" evidence="2">
    <location>
        <position position="1"/>
    </location>
</feature>
<name>A0ABN9PKE9_9DINO</name>
<dbReference type="EMBL" id="CAUYUJ010000656">
    <property type="protein sequence ID" value="CAK0791775.1"/>
    <property type="molecule type" value="Genomic_DNA"/>
</dbReference>
<evidence type="ECO:0000313" key="3">
    <source>
        <dbReference type="Proteomes" id="UP001189429"/>
    </source>
</evidence>
<organism evidence="2 3">
    <name type="scientific">Prorocentrum cordatum</name>
    <dbReference type="NCBI Taxonomy" id="2364126"/>
    <lineage>
        <taxon>Eukaryota</taxon>
        <taxon>Sar</taxon>
        <taxon>Alveolata</taxon>
        <taxon>Dinophyceae</taxon>
        <taxon>Prorocentrales</taxon>
        <taxon>Prorocentraceae</taxon>
        <taxon>Prorocentrum</taxon>
    </lineage>
</organism>
<accession>A0ABN9PKE9</accession>
<feature type="compositionally biased region" description="Low complexity" evidence="1">
    <location>
        <begin position="1"/>
        <end position="61"/>
    </location>
</feature>
<keyword evidence="3" id="KW-1185">Reference proteome</keyword>
<comment type="caution">
    <text evidence="2">The sequence shown here is derived from an EMBL/GenBank/DDBJ whole genome shotgun (WGS) entry which is preliminary data.</text>
</comment>
<evidence type="ECO:0000313" key="2">
    <source>
        <dbReference type="EMBL" id="CAK0791775.1"/>
    </source>
</evidence>
<protein>
    <submittedName>
        <fullName evidence="2">Uncharacterized protein</fullName>
    </submittedName>
</protein>
<gene>
    <name evidence="2" type="ORF">PCOR1329_LOCUS2577</name>
</gene>
<evidence type="ECO:0000256" key="1">
    <source>
        <dbReference type="SAM" id="MobiDB-lite"/>
    </source>
</evidence>
<dbReference type="Proteomes" id="UP001189429">
    <property type="component" value="Unassembled WGS sequence"/>
</dbReference>
<reference evidence="2" key="1">
    <citation type="submission" date="2023-10" db="EMBL/GenBank/DDBJ databases">
        <authorList>
            <person name="Chen Y."/>
            <person name="Shah S."/>
            <person name="Dougan E. K."/>
            <person name="Thang M."/>
            <person name="Chan C."/>
        </authorList>
    </citation>
    <scope>NUCLEOTIDE SEQUENCE [LARGE SCALE GENOMIC DNA]</scope>
</reference>
<proteinExistence type="predicted"/>
<feature type="region of interest" description="Disordered" evidence="1">
    <location>
        <begin position="1"/>
        <end position="71"/>
    </location>
</feature>
<sequence>RAAPGGAAAGAGAARSGAGLFSSDSESASSPSPRRSPSSPAAARAAMGRAAGAGQEGGAAQLEEESLRLQSSIGDAEREFRFWEQRRDEALEQNEALQHDIEDDEQQWSFQQEDLRAEWESRSRSWRSSFERQLLEREPMRRE</sequence>
<feature type="non-terminal residue" evidence="2">
    <location>
        <position position="143"/>
    </location>
</feature>